<evidence type="ECO:0000313" key="3">
    <source>
        <dbReference type="EMBL" id="QNV39663.1"/>
    </source>
</evidence>
<evidence type="ECO:0000313" key="4">
    <source>
        <dbReference type="Proteomes" id="UP000516421"/>
    </source>
</evidence>
<dbReference type="GO" id="GO:0015833">
    <property type="term" value="P:peptide transport"/>
    <property type="evidence" value="ECO:0007669"/>
    <property type="project" value="TreeGrafter"/>
</dbReference>
<dbReference type="AlphaFoldDB" id="A0A7H2BJ17"/>
<dbReference type="Proteomes" id="UP000516421">
    <property type="component" value="Chromosome"/>
</dbReference>
<sequence>MPKSFIVNRRSLLLGTSALGVTGLLAACGGGKGGNTTNAESASALGVGEDIAKLISINPKERTELKEGGDLTLPMADLGPDFNTASQNGNSSSAAVFVSSLSPVTVLGLWMSDYEGKISTNPDFCESFQEEVSGGKQILNIKLNPKAKFNDGTPIDVKALQATAEILGKGLDKGFNLVDPGPHAYIESVEEDGDAFTVKVTMSQTYYPIEDVFGSGVFHPAMNDKEVFNNGFVDKIHNEWHAGPFKLEEWNSSEKRAVVVPNDKWWGEKPLLERITFRQMEASAARAAFKNGEIDSVGASTLTAYKDVEGTADSEVRRGQRLFAGGLNMSSFRLPVEMRKAIFAAVDRKALADIRFQGLNWSEELPGSMLLMPFSEYYQDNFSKATEGVEAGKVLEEAGYKKDGDFYKKDGKNAKFAVTTFGDDPVSGAMAQTLVQQMKSAGIECTIDNQPDANFADIMGNKQFDMTFSGFTVGSDGTLATSQYYLKDNNDGEGSDEIDKLIAEMGRIQDATERNKKANEIEFKHMKEFAMMGTIFNGPDIFVVKKTLANWGAALFGSPRLNPHMWSNIGWIKE</sequence>
<dbReference type="InterPro" id="IPR000914">
    <property type="entry name" value="SBP_5_dom"/>
</dbReference>
<feature type="domain" description="Solute-binding protein family 5" evidence="2">
    <location>
        <begin position="122"/>
        <end position="491"/>
    </location>
</feature>
<evidence type="ECO:0000256" key="1">
    <source>
        <dbReference type="SAM" id="SignalP"/>
    </source>
</evidence>
<dbReference type="EMBL" id="CP061538">
    <property type="protein sequence ID" value="QNV39663.1"/>
    <property type="molecule type" value="Genomic_DNA"/>
</dbReference>
<accession>A0A7H2BJ17</accession>
<dbReference type="Pfam" id="PF00496">
    <property type="entry name" value="SBP_bac_5"/>
    <property type="match status" value="1"/>
</dbReference>
<protein>
    <submittedName>
        <fullName evidence="3">ABC transporter family substrate-binding protein</fullName>
    </submittedName>
</protein>
<dbReference type="SUPFAM" id="SSF53850">
    <property type="entry name" value="Periplasmic binding protein-like II"/>
    <property type="match status" value="1"/>
</dbReference>
<keyword evidence="1" id="KW-0732">Signal</keyword>
<dbReference type="GO" id="GO:1904680">
    <property type="term" value="F:peptide transmembrane transporter activity"/>
    <property type="evidence" value="ECO:0007669"/>
    <property type="project" value="TreeGrafter"/>
</dbReference>
<dbReference type="Gene3D" id="3.10.105.10">
    <property type="entry name" value="Dipeptide-binding Protein, Domain 3"/>
    <property type="match status" value="1"/>
</dbReference>
<feature type="chain" id="PRO_5028837454" evidence="1">
    <location>
        <begin position="27"/>
        <end position="574"/>
    </location>
</feature>
<dbReference type="PROSITE" id="PS51318">
    <property type="entry name" value="TAT"/>
    <property type="match status" value="1"/>
</dbReference>
<gene>
    <name evidence="3" type="ORF">IDM48_09930</name>
</gene>
<dbReference type="PROSITE" id="PS51257">
    <property type="entry name" value="PROKAR_LIPOPROTEIN"/>
    <property type="match status" value="1"/>
</dbReference>
<dbReference type="PANTHER" id="PTHR30290:SF65">
    <property type="entry name" value="MONOACYL PHOSPHATIDYLINOSITOL TETRAMANNOSIDE-BINDING PROTEIN LPQW-RELATED"/>
    <property type="match status" value="1"/>
</dbReference>
<dbReference type="InterPro" id="IPR039424">
    <property type="entry name" value="SBP_5"/>
</dbReference>
<dbReference type="CDD" id="cd08501">
    <property type="entry name" value="PBP2_Lpqw"/>
    <property type="match status" value="1"/>
</dbReference>
<name>A0A7H2BJ17_9MICC</name>
<dbReference type="InterPro" id="IPR006311">
    <property type="entry name" value="TAT_signal"/>
</dbReference>
<reference evidence="3 4" key="1">
    <citation type="submission" date="2020-09" db="EMBL/GenBank/DDBJ databases">
        <title>Investigation of environmental microbe.</title>
        <authorList>
            <person name="Ou Y."/>
            <person name="Kang Q."/>
        </authorList>
    </citation>
    <scope>NUCLEOTIDE SEQUENCE [LARGE SCALE GENOMIC DNA]</scope>
    <source>
        <strain evidence="3 4">KJZ-9</strain>
    </source>
</reference>
<dbReference type="Gene3D" id="3.40.190.10">
    <property type="entry name" value="Periplasmic binding protein-like II"/>
    <property type="match status" value="1"/>
</dbReference>
<dbReference type="RefSeq" id="WP_190617217.1">
    <property type="nucleotide sequence ID" value="NZ_CP061538.1"/>
</dbReference>
<keyword evidence="4" id="KW-1185">Reference proteome</keyword>
<dbReference type="PANTHER" id="PTHR30290">
    <property type="entry name" value="PERIPLASMIC BINDING COMPONENT OF ABC TRANSPORTER"/>
    <property type="match status" value="1"/>
</dbReference>
<organism evidence="3 4">
    <name type="scientific">Rothia amarae</name>
    <dbReference type="NCBI Taxonomy" id="169480"/>
    <lineage>
        <taxon>Bacteria</taxon>
        <taxon>Bacillati</taxon>
        <taxon>Actinomycetota</taxon>
        <taxon>Actinomycetes</taxon>
        <taxon>Micrococcales</taxon>
        <taxon>Micrococcaceae</taxon>
        <taxon>Rothia</taxon>
    </lineage>
</organism>
<evidence type="ECO:0000259" key="2">
    <source>
        <dbReference type="Pfam" id="PF00496"/>
    </source>
</evidence>
<proteinExistence type="predicted"/>
<dbReference type="KEGG" id="rama:IDM48_09930"/>
<feature type="signal peptide" evidence="1">
    <location>
        <begin position="1"/>
        <end position="26"/>
    </location>
</feature>